<dbReference type="eggNOG" id="COG0577">
    <property type="taxonomic scope" value="Bacteria"/>
</dbReference>
<keyword evidence="4 7" id="KW-1133">Transmembrane helix</keyword>
<evidence type="ECO:0000256" key="7">
    <source>
        <dbReference type="SAM" id="Phobius"/>
    </source>
</evidence>
<gene>
    <name evidence="10" type="ORF">JoomaDRAFT_1727</name>
</gene>
<evidence type="ECO:0000256" key="6">
    <source>
        <dbReference type="ARBA" id="ARBA00038076"/>
    </source>
</evidence>
<dbReference type="Pfam" id="PF12704">
    <property type="entry name" value="MacB_PCD"/>
    <property type="match status" value="1"/>
</dbReference>
<dbReference type="OrthoDB" id="9770036at2"/>
<evidence type="ECO:0000313" key="11">
    <source>
        <dbReference type="Proteomes" id="UP000004690"/>
    </source>
</evidence>
<proteinExistence type="inferred from homology"/>
<dbReference type="Pfam" id="PF02687">
    <property type="entry name" value="FtsX"/>
    <property type="match status" value="1"/>
</dbReference>
<feature type="transmembrane region" description="Helical" evidence="7">
    <location>
        <begin position="372"/>
        <end position="392"/>
    </location>
</feature>
<evidence type="ECO:0000256" key="1">
    <source>
        <dbReference type="ARBA" id="ARBA00004651"/>
    </source>
</evidence>
<dbReference type="PANTHER" id="PTHR30572">
    <property type="entry name" value="MEMBRANE COMPONENT OF TRANSPORTER-RELATED"/>
    <property type="match status" value="1"/>
</dbReference>
<dbReference type="EMBL" id="JH651379">
    <property type="protein sequence ID" value="EIJ38734.1"/>
    <property type="molecule type" value="Genomic_DNA"/>
</dbReference>
<dbReference type="STRING" id="926559.JoomaDRAFT_1727"/>
<dbReference type="InterPro" id="IPR050250">
    <property type="entry name" value="Macrolide_Exporter_MacB"/>
</dbReference>
<feature type="transmembrane region" description="Helical" evidence="7">
    <location>
        <begin position="21"/>
        <end position="42"/>
    </location>
</feature>
<evidence type="ECO:0000256" key="4">
    <source>
        <dbReference type="ARBA" id="ARBA00022989"/>
    </source>
</evidence>
<evidence type="ECO:0000259" key="9">
    <source>
        <dbReference type="Pfam" id="PF12704"/>
    </source>
</evidence>
<feature type="domain" description="ABC3 transporter permease C-terminal" evidence="8">
    <location>
        <begin position="286"/>
        <end position="401"/>
    </location>
</feature>
<dbReference type="InterPro" id="IPR025857">
    <property type="entry name" value="MacB_PCD"/>
</dbReference>
<keyword evidence="2" id="KW-1003">Cell membrane</keyword>
<feature type="domain" description="MacB-like periplasmic core" evidence="9">
    <location>
        <begin position="21"/>
        <end position="235"/>
    </location>
</feature>
<feature type="transmembrane region" description="Helical" evidence="7">
    <location>
        <begin position="278"/>
        <end position="306"/>
    </location>
</feature>
<keyword evidence="5 7" id="KW-0472">Membrane</keyword>
<sequence length="409" mass="45199">MFSRDLWSEIFHSIKSNKLRTFLTGFSVAWGIFILVLLLASVDGMKNGFTKQFNDDATNSIFIYPGSTTKPYGGFEAGRRIQFDNEDLDFIKQSFTGYLEYITPRFSKSVTANFGKETGTYSIRGVNPDHQIIERTVVEKGRYINENDIQNTLKVVVIGKVIADELFKDVDPVGQNIILNKLSYKVIGIFSDDGNEREERNMYTPVSTLQRLYGNTRNIDQIALTYNPEFNFAEAINFSDNIEVALKRRLIIDPEDQGALYFNNYAEQFSNVSNFTTMLSVISIGIGMLILIAGIVGIGNILVFIIKERTKEIGVRKALGAKPFDVIKLVLLESVFITSISGLIGMLFAMAVVALISPIIDAPAFSNPSVDNVTIITATIVLVVAGVLAGLIPAMKAASVKPIVALRAD</sequence>
<dbReference type="PANTHER" id="PTHR30572:SF4">
    <property type="entry name" value="ABC TRANSPORTER PERMEASE YTRF"/>
    <property type="match status" value="1"/>
</dbReference>
<keyword evidence="11" id="KW-1185">Reference proteome</keyword>
<dbReference type="HOGENOM" id="CLU_000604_8_0_10"/>
<dbReference type="Proteomes" id="UP000004690">
    <property type="component" value="Unassembled WGS sequence"/>
</dbReference>
<comment type="similarity">
    <text evidence="6">Belongs to the ABC-4 integral membrane protein family.</text>
</comment>
<accession>I3C541</accession>
<dbReference type="InterPro" id="IPR003838">
    <property type="entry name" value="ABC3_permease_C"/>
</dbReference>
<dbReference type="GO" id="GO:0022857">
    <property type="term" value="F:transmembrane transporter activity"/>
    <property type="evidence" value="ECO:0007669"/>
    <property type="project" value="TreeGrafter"/>
</dbReference>
<feature type="transmembrane region" description="Helical" evidence="7">
    <location>
        <begin position="327"/>
        <end position="360"/>
    </location>
</feature>
<keyword evidence="3 7" id="KW-0812">Transmembrane</keyword>
<dbReference type="GO" id="GO:0005886">
    <property type="term" value="C:plasma membrane"/>
    <property type="evidence" value="ECO:0007669"/>
    <property type="project" value="UniProtKB-SubCell"/>
</dbReference>
<organism evidence="10 11">
    <name type="scientific">Galbibacter orientalis DSM 19592</name>
    <dbReference type="NCBI Taxonomy" id="926559"/>
    <lineage>
        <taxon>Bacteria</taxon>
        <taxon>Pseudomonadati</taxon>
        <taxon>Bacteroidota</taxon>
        <taxon>Flavobacteriia</taxon>
        <taxon>Flavobacteriales</taxon>
        <taxon>Flavobacteriaceae</taxon>
        <taxon>Galbibacter</taxon>
    </lineage>
</organism>
<evidence type="ECO:0000313" key="10">
    <source>
        <dbReference type="EMBL" id="EIJ38734.1"/>
    </source>
</evidence>
<reference evidence="10 11" key="1">
    <citation type="submission" date="2012-02" db="EMBL/GenBank/DDBJ databases">
        <title>Improved High-Quality Draft genome of Joostella marina DSM 19592.</title>
        <authorList>
            <consortium name="US DOE Joint Genome Institute (JGI-PGF)"/>
            <person name="Lucas S."/>
            <person name="Copeland A."/>
            <person name="Lapidus A."/>
            <person name="Bruce D."/>
            <person name="Goodwin L."/>
            <person name="Pitluck S."/>
            <person name="Peters L."/>
            <person name="Chertkov O."/>
            <person name="Ovchinnikova G."/>
            <person name="Kyrpides N."/>
            <person name="Mavromatis K."/>
            <person name="Detter J.C."/>
            <person name="Han C."/>
            <person name="Land M."/>
            <person name="Hauser L."/>
            <person name="Markowitz V."/>
            <person name="Cheng J.-F."/>
            <person name="Hugenholtz P."/>
            <person name="Woyke T."/>
            <person name="Wu D."/>
            <person name="Tindall B."/>
            <person name="Brambilla E."/>
            <person name="Klenk H.-P."/>
            <person name="Eisen J.A."/>
        </authorList>
    </citation>
    <scope>NUCLEOTIDE SEQUENCE [LARGE SCALE GENOMIC DNA]</scope>
    <source>
        <strain evidence="10 11">DSM 19592</strain>
    </source>
</reference>
<protein>
    <submittedName>
        <fullName evidence="10">ABC-type transport system, involved in lipoprotein release, permease component</fullName>
    </submittedName>
</protein>
<evidence type="ECO:0000256" key="5">
    <source>
        <dbReference type="ARBA" id="ARBA00023136"/>
    </source>
</evidence>
<name>I3C541_9FLAO</name>
<dbReference type="RefSeq" id="WP_008611997.1">
    <property type="nucleotide sequence ID" value="NZ_JH651379.1"/>
</dbReference>
<dbReference type="AlphaFoldDB" id="I3C541"/>
<keyword evidence="10" id="KW-0449">Lipoprotein</keyword>
<comment type="subcellular location">
    <subcellularLocation>
        <location evidence="1">Cell membrane</location>
        <topology evidence="1">Multi-pass membrane protein</topology>
    </subcellularLocation>
</comment>
<evidence type="ECO:0000256" key="2">
    <source>
        <dbReference type="ARBA" id="ARBA00022475"/>
    </source>
</evidence>
<evidence type="ECO:0000256" key="3">
    <source>
        <dbReference type="ARBA" id="ARBA00022692"/>
    </source>
</evidence>
<evidence type="ECO:0000259" key="8">
    <source>
        <dbReference type="Pfam" id="PF02687"/>
    </source>
</evidence>